<dbReference type="Gene3D" id="1.25.40.20">
    <property type="entry name" value="Ankyrin repeat-containing domain"/>
    <property type="match status" value="1"/>
</dbReference>
<dbReference type="AlphaFoldDB" id="A0A673MES2"/>
<dbReference type="Proteomes" id="UP000472270">
    <property type="component" value="Unassembled WGS sequence"/>
</dbReference>
<dbReference type="PANTHER" id="PTHR24131">
    <property type="entry name" value="APOPTOSIS-STIMULATING OF P53 PROTEIN"/>
    <property type="match status" value="1"/>
</dbReference>
<keyword evidence="4" id="KW-0963">Cytoplasm</keyword>
<evidence type="ECO:0000256" key="7">
    <source>
        <dbReference type="ARBA" id="ARBA00022737"/>
    </source>
</evidence>
<evidence type="ECO:0000313" key="17">
    <source>
        <dbReference type="Proteomes" id="UP000472270"/>
    </source>
</evidence>
<keyword evidence="9" id="KW-0539">Nucleus</keyword>
<dbReference type="SUPFAM" id="SSF48403">
    <property type="entry name" value="Ankyrin repeat"/>
    <property type="match status" value="1"/>
</dbReference>
<dbReference type="Ensembl" id="ENSSRHT00000091136.1">
    <property type="protein sequence ID" value="ENSSRHP00000088734.1"/>
    <property type="gene ID" value="ENSSRHG00000043113.1"/>
</dbReference>
<dbReference type="GO" id="GO:0006915">
    <property type="term" value="P:apoptotic process"/>
    <property type="evidence" value="ECO:0007669"/>
    <property type="project" value="UniProtKB-KW"/>
</dbReference>
<dbReference type="FunFam" id="3.10.20.90:FF:000030">
    <property type="entry name" value="Apoptosis-stimulating of p53 protein 2 isoform 1"/>
    <property type="match status" value="1"/>
</dbReference>
<sequence>RTLDSRSRGFLELKGSPNLVRIRHAVTEIWLFKMSMMILTVYLSDGEQALTEVPITPETTCRDVVEFCKEPGESGCHLAEVWHGNERAIPFDHMMYEHLQKWGPRKQEVKFYLRHEDSPTESRSQQSQEQPSRRGGSSSDMHNENGVGNPRVELTLSELQEMATRQQQQIEAQQQMLVAKEQRLRYLKQQERQQQQAVSETEKLQRLKERVESQETKLKKIRSMRGQVDYSKVINGNLSAEIEHISGLFQEKQAELQAAVLRVDQLSQQLEDLRRGKLNGLQTLGGQVTGTAALELRKLYQELQIRNKLNQEQNSKLQQQKELLNKRNMEVTLMDKRINELRDRLYKRKAEARQKENLPLNRVNGPPSPQLAPGNTGRVAAVGPYIQVPVPGRQEGYVVHPEPLKPQSLGVNTPANHAHSKSDGVRKPPGPWKVSHLDIIVDPIAPPPPDNAVRHTVLIINVLVRGSVMSDLVLMLPFFPFSANDTSWPTLNKSNTSVKPPDWKESGTDTTSKTASPAGTPGDKDSSKIGSAPPLSKPHPPPYGAHTSNHPLSSANSGSTSSLDRRKDVPLRPAPSLPMNPPPQPAWPRVPPAPTGSSSQQIQQRISVPPSPTFQHSPPFFPPGERPDPPLAVAVRPFIPDKGSRPQSPRKGPATMNSSSIYHMYLQQTAPKNYPLNIKPAVKAVYGKPVLPPSSMPPSPLSFGGSGAFPALQGPGGDMLDVELDLDGQIMGVPEPPPPNVDHIPRPLSPTKLTPMVHSPMRYQSDAELETLRKKLANAPRPLKKRSSITEPEGPNGPNIQKLLYQRFNTLAGGMEGGMGGVSGGVTPFYQPSVATGEMLFDADNGNPPSKTPIVPSGGAVAEDVVPQSDANDNEPPEQVAEALTPPAPEPAEDNNNNPAEPLAILQSPVAEASTPEEVSFPPNGRCPQQGKRTNLKKPDSERTGHGLRVKFIPLALLLDSSLEGEFDLVQRIIYEVENPSTPNDEGITPLHNAVCAGHHHIVKFLLDFGVNVNAADSDGWTPLHCAASCNSVHLCKLLVESGAAIFATTISDVETAADKCEEMEEGYIQCSQFLYGVQEKLGVMNKGVVYALWEYEAQSADELSFQEGDAITVLRRKDDAETEWWWSKLNDKEGYVPRNLLGLYPRIKPRQRSLA</sequence>
<dbReference type="PROSITE" id="PS50297">
    <property type="entry name" value="ANK_REP_REGION"/>
    <property type="match status" value="2"/>
</dbReference>
<reference evidence="16" key="1">
    <citation type="submission" date="2025-08" db="UniProtKB">
        <authorList>
            <consortium name="Ensembl"/>
        </authorList>
    </citation>
    <scope>IDENTIFICATION</scope>
</reference>
<evidence type="ECO:0000256" key="2">
    <source>
        <dbReference type="ARBA" id="ARBA00004496"/>
    </source>
</evidence>
<feature type="compositionally biased region" description="Low complexity" evidence="14">
    <location>
        <begin position="597"/>
        <end position="607"/>
    </location>
</feature>
<evidence type="ECO:0000313" key="16">
    <source>
        <dbReference type="Ensembl" id="ENSSRHP00000088734.1"/>
    </source>
</evidence>
<proteinExistence type="inferred from homology"/>
<feature type="compositionally biased region" description="Low complexity" evidence="14">
    <location>
        <begin position="121"/>
        <end position="139"/>
    </location>
</feature>
<evidence type="ECO:0000256" key="5">
    <source>
        <dbReference type="ARBA" id="ARBA00022553"/>
    </source>
</evidence>
<dbReference type="InterPro" id="IPR047163">
    <property type="entry name" value="ASPP1/2"/>
</dbReference>
<dbReference type="Pfam" id="PF12796">
    <property type="entry name" value="Ank_2"/>
    <property type="match status" value="1"/>
</dbReference>
<keyword evidence="6" id="KW-0053">Apoptosis</keyword>
<dbReference type="SUPFAM" id="SSF50044">
    <property type="entry name" value="SH3-domain"/>
    <property type="match status" value="1"/>
</dbReference>
<feature type="repeat" description="ANK" evidence="11">
    <location>
        <begin position="1019"/>
        <end position="1051"/>
    </location>
</feature>
<evidence type="ECO:0000256" key="6">
    <source>
        <dbReference type="ARBA" id="ARBA00022703"/>
    </source>
</evidence>
<feature type="coiled-coil region" evidence="13">
    <location>
        <begin position="249"/>
        <end position="276"/>
    </location>
</feature>
<dbReference type="SMART" id="SM00248">
    <property type="entry name" value="ANK"/>
    <property type="match status" value="2"/>
</dbReference>
<name>A0A673MES2_9TELE</name>
<keyword evidence="7" id="KW-0677">Repeat</keyword>
<dbReference type="GO" id="GO:0005737">
    <property type="term" value="C:cytoplasm"/>
    <property type="evidence" value="ECO:0007669"/>
    <property type="project" value="UniProtKB-SubCell"/>
</dbReference>
<feature type="region of interest" description="Disordered" evidence="14">
    <location>
        <begin position="487"/>
        <end position="657"/>
    </location>
</feature>
<keyword evidence="13" id="KW-0175">Coiled coil</keyword>
<evidence type="ECO:0000256" key="12">
    <source>
        <dbReference type="PROSITE-ProRule" id="PRU00192"/>
    </source>
</evidence>
<organism evidence="16 17">
    <name type="scientific">Sinocyclocheilus rhinocerous</name>
    <dbReference type="NCBI Taxonomy" id="307959"/>
    <lineage>
        <taxon>Eukaryota</taxon>
        <taxon>Metazoa</taxon>
        <taxon>Chordata</taxon>
        <taxon>Craniata</taxon>
        <taxon>Vertebrata</taxon>
        <taxon>Euteleostomi</taxon>
        <taxon>Actinopterygii</taxon>
        <taxon>Neopterygii</taxon>
        <taxon>Teleostei</taxon>
        <taxon>Ostariophysi</taxon>
        <taxon>Cypriniformes</taxon>
        <taxon>Cyprinidae</taxon>
        <taxon>Cyprininae</taxon>
        <taxon>Sinocyclocheilus</taxon>
    </lineage>
</organism>
<dbReference type="InterPro" id="IPR029071">
    <property type="entry name" value="Ubiquitin-like_domsf"/>
</dbReference>
<dbReference type="InterPro" id="IPR001452">
    <property type="entry name" value="SH3_domain"/>
</dbReference>
<dbReference type="SUPFAM" id="SSF54236">
    <property type="entry name" value="Ubiquitin-like"/>
    <property type="match status" value="1"/>
</dbReference>
<dbReference type="PROSITE" id="PS50002">
    <property type="entry name" value="SH3"/>
    <property type="match status" value="1"/>
</dbReference>
<comment type="subcellular location">
    <subcellularLocation>
        <location evidence="2">Cytoplasm</location>
    </subcellularLocation>
    <subcellularLocation>
        <location evidence="1">Nucleus</location>
    </subcellularLocation>
</comment>
<dbReference type="SMART" id="SM00326">
    <property type="entry name" value="SH3"/>
    <property type="match status" value="1"/>
</dbReference>
<dbReference type="PANTHER" id="PTHR24131:SF5">
    <property type="entry name" value="APOPTOSIS-STIMULATING OF P53 PROTEIN 1"/>
    <property type="match status" value="1"/>
</dbReference>
<feature type="compositionally biased region" description="Polar residues" evidence="14">
    <location>
        <begin position="487"/>
        <end position="498"/>
    </location>
</feature>
<feature type="compositionally biased region" description="Pro residues" evidence="14">
    <location>
        <begin position="572"/>
        <end position="594"/>
    </location>
</feature>
<evidence type="ECO:0000256" key="8">
    <source>
        <dbReference type="ARBA" id="ARBA00023043"/>
    </source>
</evidence>
<dbReference type="InterPro" id="IPR036770">
    <property type="entry name" value="Ankyrin_rpt-contain_sf"/>
</dbReference>
<evidence type="ECO:0000256" key="1">
    <source>
        <dbReference type="ARBA" id="ARBA00004123"/>
    </source>
</evidence>
<feature type="compositionally biased region" description="Low complexity" evidence="14">
    <location>
        <begin position="553"/>
        <end position="562"/>
    </location>
</feature>
<evidence type="ECO:0000259" key="15">
    <source>
        <dbReference type="PROSITE" id="PS50002"/>
    </source>
</evidence>
<dbReference type="PROSITE" id="PS50088">
    <property type="entry name" value="ANK_REPEAT"/>
    <property type="match status" value="2"/>
</dbReference>
<dbReference type="Gene3D" id="3.10.20.90">
    <property type="entry name" value="Phosphatidylinositol 3-kinase Catalytic Subunit, Chain A, domain 1"/>
    <property type="match status" value="1"/>
</dbReference>
<evidence type="ECO:0000256" key="13">
    <source>
        <dbReference type="SAM" id="Coils"/>
    </source>
</evidence>
<keyword evidence="3 12" id="KW-0728">SH3 domain</keyword>
<evidence type="ECO:0000256" key="4">
    <source>
        <dbReference type="ARBA" id="ARBA00022490"/>
    </source>
</evidence>
<dbReference type="Pfam" id="PF21801">
    <property type="entry name" value="ASPP2-like_RA"/>
    <property type="match status" value="1"/>
</dbReference>
<evidence type="ECO:0000256" key="9">
    <source>
        <dbReference type="ARBA" id="ARBA00023242"/>
    </source>
</evidence>
<dbReference type="FunFam" id="1.25.40.20:FF:000008">
    <property type="entry name" value="Apoptosis-stimulating of p53 protein 2 isoform 1"/>
    <property type="match status" value="1"/>
</dbReference>
<evidence type="ECO:0000256" key="14">
    <source>
        <dbReference type="SAM" id="MobiDB-lite"/>
    </source>
</evidence>
<comment type="similarity">
    <text evidence="10">Belongs to the ASPP family.</text>
</comment>
<keyword evidence="8 11" id="KW-0040">ANK repeat</keyword>
<feature type="region of interest" description="Disordered" evidence="14">
    <location>
        <begin position="867"/>
        <end position="943"/>
    </location>
</feature>
<feature type="region of interest" description="Disordered" evidence="14">
    <location>
        <begin position="778"/>
        <end position="800"/>
    </location>
</feature>
<dbReference type="InterPro" id="IPR036028">
    <property type="entry name" value="SH3-like_dom_sf"/>
</dbReference>
<gene>
    <name evidence="16" type="primary">ppp1r13bb</name>
</gene>
<feature type="region of interest" description="Disordered" evidence="14">
    <location>
        <begin position="352"/>
        <end position="374"/>
    </location>
</feature>
<feature type="compositionally biased region" description="Polar residues" evidence="14">
    <location>
        <begin position="508"/>
        <end position="517"/>
    </location>
</feature>
<evidence type="ECO:0000256" key="10">
    <source>
        <dbReference type="ARBA" id="ARBA00061212"/>
    </source>
</evidence>
<dbReference type="GO" id="GO:0002039">
    <property type="term" value="F:p53 binding"/>
    <property type="evidence" value="ECO:0007669"/>
    <property type="project" value="InterPro"/>
</dbReference>
<feature type="domain" description="SH3" evidence="15">
    <location>
        <begin position="1085"/>
        <end position="1147"/>
    </location>
</feature>
<dbReference type="InterPro" id="IPR002110">
    <property type="entry name" value="Ankyrin_rpt"/>
</dbReference>
<dbReference type="GO" id="GO:0005634">
    <property type="term" value="C:nucleus"/>
    <property type="evidence" value="ECO:0007669"/>
    <property type="project" value="UniProtKB-SubCell"/>
</dbReference>
<dbReference type="Pfam" id="PF00018">
    <property type="entry name" value="SH3_1"/>
    <property type="match status" value="1"/>
</dbReference>
<feature type="coiled-coil region" evidence="13">
    <location>
        <begin position="300"/>
        <end position="327"/>
    </location>
</feature>
<keyword evidence="5" id="KW-0597">Phosphoprotein</keyword>
<feature type="repeat" description="ANK" evidence="11">
    <location>
        <begin position="986"/>
        <end position="1018"/>
    </location>
</feature>
<dbReference type="InterPro" id="IPR048942">
    <property type="entry name" value="ASPP2-like_RA"/>
</dbReference>
<accession>A0A673MES2</accession>
<keyword evidence="17" id="KW-1185">Reference proteome</keyword>
<reference evidence="16" key="2">
    <citation type="submission" date="2025-09" db="UniProtKB">
        <authorList>
            <consortium name="Ensembl"/>
        </authorList>
    </citation>
    <scope>IDENTIFICATION</scope>
</reference>
<evidence type="ECO:0000256" key="11">
    <source>
        <dbReference type="PROSITE-ProRule" id="PRU00023"/>
    </source>
</evidence>
<dbReference type="GO" id="GO:0042981">
    <property type="term" value="P:regulation of apoptotic process"/>
    <property type="evidence" value="ECO:0007669"/>
    <property type="project" value="InterPro"/>
</dbReference>
<feature type="region of interest" description="Disordered" evidence="14">
    <location>
        <begin position="114"/>
        <end position="149"/>
    </location>
</feature>
<evidence type="ECO:0000256" key="3">
    <source>
        <dbReference type="ARBA" id="ARBA00022443"/>
    </source>
</evidence>
<feature type="region of interest" description="Disordered" evidence="14">
    <location>
        <begin position="840"/>
        <end position="859"/>
    </location>
</feature>
<feature type="coiled-coil region" evidence="13">
    <location>
        <begin position="156"/>
        <end position="224"/>
    </location>
</feature>
<protein>
    <submittedName>
        <fullName evidence="16">Apoptosis-stimulating of p53 protein 1-like</fullName>
    </submittedName>
</protein>